<dbReference type="GO" id="GO:0008270">
    <property type="term" value="F:zinc ion binding"/>
    <property type="evidence" value="ECO:0007669"/>
    <property type="project" value="UniProtKB-KW"/>
</dbReference>
<feature type="domain" description="CCHC-type" evidence="2">
    <location>
        <begin position="12"/>
        <end position="28"/>
    </location>
</feature>
<dbReference type="PROSITE" id="PS50158">
    <property type="entry name" value="ZF_CCHC"/>
    <property type="match status" value="1"/>
</dbReference>
<sequence>MENESCPKRWIKCFHCGQMGHYSAVCDQPDVVKKIEEQIKEAAAEPKQTKEKIDAIRNKLGLDAFPGPTSASASYVRRPWSFRKWLYKGSTLHFWLYSRTVLFLCSTFDSNEYIR</sequence>
<dbReference type="Pfam" id="PF00098">
    <property type="entry name" value="zf-CCHC"/>
    <property type="match status" value="1"/>
</dbReference>
<reference evidence="3 4" key="1">
    <citation type="submission" date="2013-12" db="EMBL/GenBank/DDBJ databases">
        <title>Draft genome of the parsitic nematode Ancylostoma duodenale.</title>
        <authorList>
            <person name="Mitreva M."/>
        </authorList>
    </citation>
    <scope>NUCLEOTIDE SEQUENCE [LARGE SCALE GENOMIC DNA]</scope>
    <source>
        <strain evidence="3 4">Zhejiang</strain>
    </source>
</reference>
<dbReference type="GO" id="GO:0003676">
    <property type="term" value="F:nucleic acid binding"/>
    <property type="evidence" value="ECO:0007669"/>
    <property type="project" value="InterPro"/>
</dbReference>
<proteinExistence type="predicted"/>
<keyword evidence="1" id="KW-0863">Zinc-finger</keyword>
<accession>A0A0C2CUY1</accession>
<dbReference type="Proteomes" id="UP000054047">
    <property type="component" value="Unassembled WGS sequence"/>
</dbReference>
<dbReference type="InterPro" id="IPR036875">
    <property type="entry name" value="Znf_CCHC_sf"/>
</dbReference>
<dbReference type="SMART" id="SM00343">
    <property type="entry name" value="ZnF_C2HC"/>
    <property type="match status" value="1"/>
</dbReference>
<dbReference type="SUPFAM" id="SSF57756">
    <property type="entry name" value="Retrovirus zinc finger-like domains"/>
    <property type="match status" value="1"/>
</dbReference>
<protein>
    <submittedName>
        <fullName evidence="3">Zinc knuckle</fullName>
    </submittedName>
</protein>
<gene>
    <name evidence="3" type="ORF">ANCDUO_09023</name>
</gene>
<organism evidence="3 4">
    <name type="scientific">Ancylostoma duodenale</name>
    <dbReference type="NCBI Taxonomy" id="51022"/>
    <lineage>
        <taxon>Eukaryota</taxon>
        <taxon>Metazoa</taxon>
        <taxon>Ecdysozoa</taxon>
        <taxon>Nematoda</taxon>
        <taxon>Chromadorea</taxon>
        <taxon>Rhabditida</taxon>
        <taxon>Rhabditina</taxon>
        <taxon>Rhabditomorpha</taxon>
        <taxon>Strongyloidea</taxon>
        <taxon>Ancylostomatidae</taxon>
        <taxon>Ancylostomatinae</taxon>
        <taxon>Ancylostoma</taxon>
    </lineage>
</organism>
<evidence type="ECO:0000256" key="1">
    <source>
        <dbReference type="PROSITE-ProRule" id="PRU00047"/>
    </source>
</evidence>
<evidence type="ECO:0000313" key="4">
    <source>
        <dbReference type="Proteomes" id="UP000054047"/>
    </source>
</evidence>
<dbReference type="EMBL" id="KN730705">
    <property type="protein sequence ID" value="KIH60713.1"/>
    <property type="molecule type" value="Genomic_DNA"/>
</dbReference>
<dbReference type="InterPro" id="IPR001878">
    <property type="entry name" value="Znf_CCHC"/>
</dbReference>
<evidence type="ECO:0000259" key="2">
    <source>
        <dbReference type="PROSITE" id="PS50158"/>
    </source>
</evidence>
<keyword evidence="1" id="KW-0479">Metal-binding</keyword>
<dbReference type="AlphaFoldDB" id="A0A0C2CUY1"/>
<keyword evidence="1" id="KW-0862">Zinc</keyword>
<name>A0A0C2CUY1_9BILA</name>
<keyword evidence="4" id="KW-1185">Reference proteome</keyword>
<dbReference type="GO" id="GO:0005737">
    <property type="term" value="C:cytoplasm"/>
    <property type="evidence" value="ECO:0007669"/>
    <property type="project" value="UniProtKB-ARBA"/>
</dbReference>
<evidence type="ECO:0000313" key="3">
    <source>
        <dbReference type="EMBL" id="KIH60713.1"/>
    </source>
</evidence>
<dbReference type="Gene3D" id="4.10.60.10">
    <property type="entry name" value="Zinc finger, CCHC-type"/>
    <property type="match status" value="1"/>
</dbReference>
<dbReference type="GO" id="GO:0019899">
    <property type="term" value="F:enzyme binding"/>
    <property type="evidence" value="ECO:0007669"/>
    <property type="project" value="UniProtKB-ARBA"/>
</dbReference>